<evidence type="ECO:0000256" key="1">
    <source>
        <dbReference type="SAM" id="Coils"/>
    </source>
</evidence>
<dbReference type="SUPFAM" id="SSF103657">
    <property type="entry name" value="BAR/IMD domain-like"/>
    <property type="match status" value="1"/>
</dbReference>
<dbReference type="Gene3D" id="1.20.1270.60">
    <property type="entry name" value="Arfaptin homology (AH) domain/BAR domain"/>
    <property type="match status" value="1"/>
</dbReference>
<evidence type="ECO:0000259" key="4">
    <source>
        <dbReference type="Pfam" id="PF08397"/>
    </source>
</evidence>
<protein>
    <submittedName>
        <fullName evidence="5">Protein MTSS 1</fullName>
    </submittedName>
</protein>
<comment type="caution">
    <text evidence="5">The sequence shown here is derived from an EMBL/GenBank/DDBJ whole genome shotgun (WGS) entry which is preliminary data.</text>
</comment>
<dbReference type="Proteomes" id="UP001651158">
    <property type="component" value="Unassembled WGS sequence"/>
</dbReference>
<keyword evidence="3" id="KW-0732">Signal</keyword>
<feature type="signal peptide" evidence="3">
    <location>
        <begin position="1"/>
        <end position="21"/>
    </location>
</feature>
<dbReference type="EMBL" id="JAKROA010000005">
    <property type="protein sequence ID" value="KAL5106496.1"/>
    <property type="molecule type" value="Genomic_DNA"/>
</dbReference>
<feature type="coiled-coil region" evidence="1">
    <location>
        <begin position="155"/>
        <end position="224"/>
    </location>
</feature>
<keyword evidence="6" id="KW-1185">Reference proteome</keyword>
<dbReference type="InterPro" id="IPR013606">
    <property type="entry name" value="I-BAR_dom"/>
</dbReference>
<evidence type="ECO:0000313" key="6">
    <source>
        <dbReference type="Proteomes" id="UP001651158"/>
    </source>
</evidence>
<reference evidence="5 6" key="1">
    <citation type="journal article" date="2022" name="Front. Cell. Infect. Microbiol.">
        <title>The Genomes of Two Strains of Taenia crassiceps the Animal Model for the Study of Human Cysticercosis.</title>
        <authorList>
            <person name="Bobes R.J."/>
            <person name="Estrada K."/>
            <person name="Rios-Valencia D.G."/>
            <person name="Calderon-Gallegos A."/>
            <person name="de la Torre P."/>
            <person name="Carrero J.C."/>
            <person name="Sanchez-Flores A."/>
            <person name="Laclette J.P."/>
        </authorList>
    </citation>
    <scope>NUCLEOTIDE SEQUENCE [LARGE SCALE GENOMIC DNA]</scope>
    <source>
        <strain evidence="5">WFUcys</strain>
    </source>
</reference>
<feature type="region of interest" description="Disordered" evidence="2">
    <location>
        <begin position="371"/>
        <end position="408"/>
    </location>
</feature>
<evidence type="ECO:0000313" key="5">
    <source>
        <dbReference type="EMBL" id="KAL5106496.1"/>
    </source>
</evidence>
<gene>
    <name evidence="5" type="ORF">TcWFU_000147</name>
</gene>
<feature type="compositionally biased region" description="Pro residues" evidence="2">
    <location>
        <begin position="382"/>
        <end position="391"/>
    </location>
</feature>
<evidence type="ECO:0000256" key="3">
    <source>
        <dbReference type="SAM" id="SignalP"/>
    </source>
</evidence>
<proteinExistence type="predicted"/>
<dbReference type="InterPro" id="IPR027267">
    <property type="entry name" value="AH/BAR_dom_sf"/>
</dbReference>
<dbReference type="InterPro" id="IPR030127">
    <property type="entry name" value="MTSS1/MTSS2"/>
</dbReference>
<sequence>MGGAGGRSVGVCGPLLLSASGALFRLYCSDLTQEWGMWHDVTPCLPFGVATPTSLAFWDELISRSNKLTASVSITLQCMSGFLEAFQKISDIAETNNAGLRPFGIALRRYCLRQRCVESRLRSFNSQITECLVTPLSDRLDEWRRTANQMDRDCVKELRKAKSELQRAILEAEKCKKRLRRKQERGGVTAAFEKDDFEAPNVQINFAQHDLACKQRALEHLEQRCLEAVAVEERRRFAELSTCLNPLLDAHLNVLAEMGPLEEALKEIQAAHSAVIAPESSASSGAEGAFRLRSTPLVKAGGASVTASQNPVSTTSTNSNILLDPTIATGSAALSFAVAQAPSTLSITSTSTNGGEAGGLFGHSDSVATLHSPDADGVSRMHPPPAMPPQPASAGLGCAGSPGVSGLA</sequence>
<feature type="chain" id="PRO_5045045493" evidence="3">
    <location>
        <begin position="22"/>
        <end position="408"/>
    </location>
</feature>
<accession>A0ABR4QAB5</accession>
<evidence type="ECO:0000256" key="2">
    <source>
        <dbReference type="SAM" id="MobiDB-lite"/>
    </source>
</evidence>
<organism evidence="5 6">
    <name type="scientific">Taenia crassiceps</name>
    <dbReference type="NCBI Taxonomy" id="6207"/>
    <lineage>
        <taxon>Eukaryota</taxon>
        <taxon>Metazoa</taxon>
        <taxon>Spiralia</taxon>
        <taxon>Lophotrochozoa</taxon>
        <taxon>Platyhelminthes</taxon>
        <taxon>Cestoda</taxon>
        <taxon>Eucestoda</taxon>
        <taxon>Cyclophyllidea</taxon>
        <taxon>Taeniidae</taxon>
        <taxon>Taenia</taxon>
    </lineage>
</organism>
<keyword evidence="1" id="KW-0175">Coiled coil</keyword>
<dbReference type="Pfam" id="PF08397">
    <property type="entry name" value="IMD"/>
    <property type="match status" value="1"/>
</dbReference>
<dbReference type="PANTHER" id="PTHR15708">
    <property type="entry name" value="ACTIN BUNDLING/MISSING IN METASTASIS-RELATED"/>
    <property type="match status" value="1"/>
</dbReference>
<feature type="domain" description="IMD" evidence="4">
    <location>
        <begin position="58"/>
        <end position="271"/>
    </location>
</feature>
<dbReference type="PANTHER" id="PTHR15708:SF4">
    <property type="entry name" value="FI21477P1-RELATED"/>
    <property type="match status" value="1"/>
</dbReference>
<name>A0ABR4QAB5_9CEST</name>